<dbReference type="Gene3D" id="1.20.1260.10">
    <property type="match status" value="1"/>
</dbReference>
<dbReference type="InterPro" id="IPR009078">
    <property type="entry name" value="Ferritin-like_SF"/>
</dbReference>
<dbReference type="SUPFAM" id="SSF47240">
    <property type="entry name" value="Ferritin-like"/>
    <property type="match status" value="1"/>
</dbReference>
<dbReference type="PANTHER" id="PTHR11237">
    <property type="entry name" value="COENZYME Q10 BIOSYNTHESIS PROTEIN 7"/>
    <property type="match status" value="1"/>
</dbReference>
<keyword evidence="8" id="KW-0812">Transmembrane</keyword>
<keyword evidence="3" id="KW-0479">Metal-binding</keyword>
<dbReference type="EMBL" id="LIZX01000035">
    <property type="protein sequence ID" value="KPJ68975.1"/>
    <property type="molecule type" value="Genomic_DNA"/>
</dbReference>
<protein>
    <recommendedName>
        <fullName evidence="11">Ubiquinone biosynthesis protein COQ7</fullName>
    </recommendedName>
</protein>
<keyword evidence="4" id="KW-0560">Oxidoreductase</keyword>
<proteinExistence type="predicted"/>
<dbReference type="PANTHER" id="PTHR11237:SF4">
    <property type="entry name" value="5-DEMETHOXYUBIQUINONE HYDROXYLASE, MITOCHONDRIAL"/>
    <property type="match status" value="1"/>
</dbReference>
<comment type="caution">
    <text evidence="9">The sequence shown here is derived from an EMBL/GenBank/DDBJ whole genome shotgun (WGS) entry which is preliminary data.</text>
</comment>
<evidence type="ECO:0000256" key="4">
    <source>
        <dbReference type="ARBA" id="ARBA00023002"/>
    </source>
</evidence>
<dbReference type="GO" id="GO:0046872">
    <property type="term" value="F:metal ion binding"/>
    <property type="evidence" value="ECO:0007669"/>
    <property type="project" value="UniProtKB-KW"/>
</dbReference>
<dbReference type="InterPro" id="IPR012347">
    <property type="entry name" value="Ferritin-like"/>
</dbReference>
<gene>
    <name evidence="9" type="ORF">AMJ44_05060</name>
</gene>
<evidence type="ECO:0000313" key="9">
    <source>
        <dbReference type="EMBL" id="KPJ68975.1"/>
    </source>
</evidence>
<evidence type="ECO:0000256" key="7">
    <source>
        <dbReference type="ARBA" id="ARBA00023136"/>
    </source>
</evidence>
<dbReference type="GO" id="GO:0008682">
    <property type="term" value="F:3-demethoxyubiquinol 3-hydroxylase activity"/>
    <property type="evidence" value="ECO:0007669"/>
    <property type="project" value="TreeGrafter"/>
</dbReference>
<dbReference type="Pfam" id="PF03232">
    <property type="entry name" value="COQ7"/>
    <property type="match status" value="1"/>
</dbReference>
<evidence type="ECO:0000256" key="5">
    <source>
        <dbReference type="ARBA" id="ARBA00023004"/>
    </source>
</evidence>
<evidence type="ECO:0008006" key="11">
    <source>
        <dbReference type="Google" id="ProtNLM"/>
    </source>
</evidence>
<organism evidence="9 10">
    <name type="scientific">candidate division WOR-1 bacterium DG_54_3</name>
    <dbReference type="NCBI Taxonomy" id="1703775"/>
    <lineage>
        <taxon>Bacteria</taxon>
        <taxon>Bacillati</taxon>
        <taxon>Saganbacteria</taxon>
    </lineage>
</organism>
<evidence type="ECO:0000313" key="10">
    <source>
        <dbReference type="Proteomes" id="UP000051861"/>
    </source>
</evidence>
<comment type="pathway">
    <text evidence="1">Cofactor biosynthesis; ubiquinone biosynthesis.</text>
</comment>
<sequence length="159" mass="18808">MSAGDFKLRREGIPAKRLKSIKRGLRTLHTLETMAVNIYKFQITKKADELHRQLIAAMCNEMTHLQDFQVKLFEYGFKPSKLRWAYWIVGFAFGFFSRLMGKKAILKTGIWVERKAVSHYDELLRDIEWDEKTKKIIEKDQADEFGHIDRWRTLLGIKS</sequence>
<keyword evidence="5" id="KW-0408">Iron</keyword>
<name>A0A0S7Y3D1_UNCSA</name>
<feature type="transmembrane region" description="Helical" evidence="8">
    <location>
        <begin position="84"/>
        <end position="101"/>
    </location>
</feature>
<reference evidence="9 10" key="1">
    <citation type="journal article" date="2015" name="Microbiome">
        <title>Genomic resolution of linkages in carbon, nitrogen, and sulfur cycling among widespread estuary sediment bacteria.</title>
        <authorList>
            <person name="Baker B.J."/>
            <person name="Lazar C.S."/>
            <person name="Teske A.P."/>
            <person name="Dick G.J."/>
        </authorList>
    </citation>
    <scope>NUCLEOTIDE SEQUENCE [LARGE SCALE GENOMIC DNA]</scope>
    <source>
        <strain evidence="9">DG_54_3</strain>
    </source>
</reference>
<dbReference type="InterPro" id="IPR011566">
    <property type="entry name" value="Ubq_synth_Coq7"/>
</dbReference>
<evidence type="ECO:0000256" key="1">
    <source>
        <dbReference type="ARBA" id="ARBA00004749"/>
    </source>
</evidence>
<keyword evidence="8" id="KW-1133">Transmembrane helix</keyword>
<dbReference type="Proteomes" id="UP000051861">
    <property type="component" value="Unassembled WGS sequence"/>
</dbReference>
<keyword evidence="2" id="KW-0831">Ubiquinone biosynthesis</keyword>
<keyword evidence="6" id="KW-0503">Monooxygenase</keyword>
<keyword evidence="7 8" id="KW-0472">Membrane</keyword>
<evidence type="ECO:0000256" key="3">
    <source>
        <dbReference type="ARBA" id="ARBA00022723"/>
    </source>
</evidence>
<evidence type="ECO:0000256" key="2">
    <source>
        <dbReference type="ARBA" id="ARBA00022688"/>
    </source>
</evidence>
<evidence type="ECO:0000256" key="8">
    <source>
        <dbReference type="SAM" id="Phobius"/>
    </source>
</evidence>
<dbReference type="GO" id="GO:0006744">
    <property type="term" value="P:ubiquinone biosynthetic process"/>
    <property type="evidence" value="ECO:0007669"/>
    <property type="project" value="UniProtKB-KW"/>
</dbReference>
<evidence type="ECO:0000256" key="6">
    <source>
        <dbReference type="ARBA" id="ARBA00023033"/>
    </source>
</evidence>
<dbReference type="AlphaFoldDB" id="A0A0S7Y3D1"/>
<accession>A0A0S7Y3D1</accession>